<dbReference type="AlphaFoldDB" id="A0A165D4R4"/>
<accession>A0A165D4R4</accession>
<dbReference type="EMBL" id="KV424079">
    <property type="protein sequence ID" value="KZT52070.1"/>
    <property type="molecule type" value="Genomic_DNA"/>
</dbReference>
<organism evidence="2 3">
    <name type="scientific">Calocera cornea HHB12733</name>
    <dbReference type="NCBI Taxonomy" id="1353952"/>
    <lineage>
        <taxon>Eukaryota</taxon>
        <taxon>Fungi</taxon>
        <taxon>Dikarya</taxon>
        <taxon>Basidiomycota</taxon>
        <taxon>Agaricomycotina</taxon>
        <taxon>Dacrymycetes</taxon>
        <taxon>Dacrymycetales</taxon>
        <taxon>Dacrymycetaceae</taxon>
        <taxon>Calocera</taxon>
    </lineage>
</organism>
<gene>
    <name evidence="2" type="ORF">CALCODRAFT_502726</name>
</gene>
<name>A0A165D4R4_9BASI</name>
<evidence type="ECO:0000313" key="2">
    <source>
        <dbReference type="EMBL" id="KZT52070.1"/>
    </source>
</evidence>
<dbReference type="InParanoid" id="A0A165D4R4"/>
<proteinExistence type="predicted"/>
<feature type="compositionally biased region" description="Polar residues" evidence="1">
    <location>
        <begin position="13"/>
        <end position="24"/>
    </location>
</feature>
<protein>
    <submittedName>
        <fullName evidence="2">Uncharacterized protein</fullName>
    </submittedName>
</protein>
<evidence type="ECO:0000313" key="3">
    <source>
        <dbReference type="Proteomes" id="UP000076842"/>
    </source>
</evidence>
<keyword evidence="3" id="KW-1185">Reference proteome</keyword>
<reference evidence="2 3" key="1">
    <citation type="journal article" date="2016" name="Mol. Biol. Evol.">
        <title>Comparative Genomics of Early-Diverging Mushroom-Forming Fungi Provides Insights into the Origins of Lignocellulose Decay Capabilities.</title>
        <authorList>
            <person name="Nagy L.G."/>
            <person name="Riley R."/>
            <person name="Tritt A."/>
            <person name="Adam C."/>
            <person name="Daum C."/>
            <person name="Floudas D."/>
            <person name="Sun H."/>
            <person name="Yadav J.S."/>
            <person name="Pangilinan J."/>
            <person name="Larsson K.H."/>
            <person name="Matsuura K."/>
            <person name="Barry K."/>
            <person name="Labutti K."/>
            <person name="Kuo R."/>
            <person name="Ohm R.A."/>
            <person name="Bhattacharya S.S."/>
            <person name="Shirouzu T."/>
            <person name="Yoshinaga Y."/>
            <person name="Martin F.M."/>
            <person name="Grigoriev I.V."/>
            <person name="Hibbett D.S."/>
        </authorList>
    </citation>
    <scope>NUCLEOTIDE SEQUENCE [LARGE SCALE GENOMIC DNA]</scope>
    <source>
        <strain evidence="2 3">HHB12733</strain>
    </source>
</reference>
<dbReference type="Proteomes" id="UP000076842">
    <property type="component" value="Unassembled WGS sequence"/>
</dbReference>
<evidence type="ECO:0000256" key="1">
    <source>
        <dbReference type="SAM" id="MobiDB-lite"/>
    </source>
</evidence>
<sequence>MRWEDIELKAETRYTSPSHRSNPTPVGPEPSRFRPVGASRPGSNSLRVPAQRLSPRDSPP</sequence>
<feature type="compositionally biased region" description="Basic and acidic residues" evidence="1">
    <location>
        <begin position="1"/>
        <end position="12"/>
    </location>
</feature>
<feature type="region of interest" description="Disordered" evidence="1">
    <location>
        <begin position="1"/>
        <end position="60"/>
    </location>
</feature>